<dbReference type="Gene3D" id="3.90.930.1">
    <property type="match status" value="1"/>
</dbReference>
<evidence type="ECO:0000313" key="1">
    <source>
        <dbReference type="EMBL" id="EEO40615.1"/>
    </source>
</evidence>
<reference evidence="1 2" key="1">
    <citation type="submission" date="2011-10" db="EMBL/GenBank/DDBJ databases">
        <title>The Genome Sequence of Fusobacterium sp. 4_1_13.</title>
        <authorList>
            <consortium name="The Broad Institute Genome Sequencing Platform"/>
            <person name="Earl A."/>
            <person name="Ward D."/>
            <person name="Feldgarden M."/>
            <person name="Gevers D."/>
            <person name="Strauss J."/>
            <person name="Ambrose C."/>
            <person name="Allen-Vercoe E."/>
            <person name="Young S.K."/>
            <person name="Zeng Q."/>
            <person name="Gargeya S."/>
            <person name="Fitzgerald M."/>
            <person name="Haas B."/>
            <person name="Abouelleil A."/>
            <person name="Alvarado L."/>
            <person name="Arachchi H.M."/>
            <person name="Berlin A."/>
            <person name="Brown A."/>
            <person name="Chapman S.B."/>
            <person name="Chen Z."/>
            <person name="Dunbar C."/>
            <person name="Freedman E."/>
            <person name="Gearin G."/>
            <person name="Goldberg J."/>
            <person name="Griggs A."/>
            <person name="Gujja S."/>
            <person name="Heiman D."/>
            <person name="Howarth C."/>
            <person name="Larson L."/>
            <person name="Lui A."/>
            <person name="MacDonald P.J."/>
            <person name="Montmayeur A."/>
            <person name="Murphy C."/>
            <person name="Neiman D."/>
            <person name="Pearson M."/>
            <person name="Priest M."/>
            <person name="Roberts A."/>
            <person name="Saif S."/>
            <person name="Shea T."/>
            <person name="Shenoy N."/>
            <person name="Sisk P."/>
            <person name="Stolte C."/>
            <person name="Sykes S."/>
            <person name="Wortman J."/>
            <person name="Nusbaum C."/>
            <person name="Birren B."/>
        </authorList>
    </citation>
    <scope>NUCLEOTIDE SEQUENCE [LARGE SCALE GENOMIC DNA]</scope>
    <source>
        <strain evidence="1 2">4_1_13</strain>
    </source>
</reference>
<comment type="caution">
    <text evidence="1">The sequence shown here is derived from an EMBL/GenBank/DDBJ whole genome shotgun (WGS) entry which is preliminary data.</text>
</comment>
<dbReference type="AlphaFoldDB" id="A0A0M1VVZ7"/>
<name>A0A0M1VVZ7_FUSVC</name>
<dbReference type="Pfam" id="PF07661">
    <property type="entry name" value="MORN_2"/>
    <property type="match status" value="2"/>
</dbReference>
<evidence type="ECO:0008006" key="3">
    <source>
        <dbReference type="Google" id="ProtNLM"/>
    </source>
</evidence>
<protein>
    <recommendedName>
        <fullName evidence="3">Phosphatidylinositol-4-phosphate 5-kinase</fullName>
    </recommendedName>
</protein>
<organism evidence="1 2">
    <name type="scientific">Fusobacterium vincentii 4_1_13</name>
    <dbReference type="NCBI Taxonomy" id="469606"/>
    <lineage>
        <taxon>Bacteria</taxon>
        <taxon>Fusobacteriati</taxon>
        <taxon>Fusobacteriota</taxon>
        <taxon>Fusobacteriia</taxon>
        <taxon>Fusobacteriales</taxon>
        <taxon>Fusobacteriaceae</taxon>
        <taxon>Fusobacterium</taxon>
    </lineage>
</organism>
<dbReference type="SUPFAM" id="SSF82185">
    <property type="entry name" value="Histone H3 K4-specific methyltransferase SET7/9 N-terminal domain"/>
    <property type="match status" value="1"/>
</dbReference>
<gene>
    <name evidence="1" type="ORF">FSCG_01328</name>
</gene>
<accession>A0A0M1VVZ7</accession>
<dbReference type="Proteomes" id="UP000004925">
    <property type="component" value="Unassembled WGS sequence"/>
</dbReference>
<dbReference type="HOGENOM" id="CLU_1056711_0_0_0"/>
<proteinExistence type="predicted"/>
<evidence type="ECO:0000313" key="2">
    <source>
        <dbReference type="Proteomes" id="UP000004925"/>
    </source>
</evidence>
<dbReference type="InterPro" id="IPR011652">
    <property type="entry name" value="MORN_2"/>
</dbReference>
<dbReference type="EMBL" id="ACDE02000018">
    <property type="protein sequence ID" value="EEO40615.1"/>
    <property type="molecule type" value="Genomic_DNA"/>
</dbReference>
<dbReference type="RefSeq" id="WP_008803214.1">
    <property type="nucleotide sequence ID" value="NZ_KQ235737.1"/>
</dbReference>
<sequence length="263" mass="31316">MKLNLKEKIFNLLARKFFGLNYNFSEAKDFNLTKELENNDTNIPYKNNFGSIASKVLDNNKVIKFSNDFNIYACGAEKFETSERIGIWEYYYKNEVENKNLKKYKIIDYSRNKQDLFYPTGEEHIRVLENGTIETYYRSGELEKISRKTATEIIFEYSFFQNGKLKEKRAFYKEHLIGEYELYKEDGILLKKAFYNAQGELDGFYQEFYSNSKLKIETFYINGKKIAFEKEFYENGQLRSCYLYSEKKKIKLFGIFLDNGANI</sequence>